<sequence length="736" mass="79416">MLKAVKRSRSLRLGAAGVVGRHNAGVEDEDTHGSIAPLDQGPGPVSGTPMRLHTASGHQASRYGPQNAVVPPVVFPEGENPYLNRPLPPPPPPKTPKTSAPVHAVGPPAAPIMFARPSTSSGPGSGKSANARPNFEKRLSKDDMFLTDQMSMSARRQKGLQPFWTGARGGGLPTPEPSPNRVPSPLPISAIPSRMATPDTLSSGEIQIGMAIGSPTTYAPSPQPIWQPQALTPPRDVYSPLPPRRTPEPQAPVQRQKTQKRRIFGSLFGSRKHPEPSKAAEIIDMNTPPVFSMPPSTTSLTKSEEATPIRSNTVGSKRSGMFRPMTRSRTEPRVEEAVQEVRRKEEPRSVDPWASPVQSLAPAPAPAPAQVPSLSLSGPGLLDIEIPDIRLERYSIMFSGVLNPEGGNSNNTTSSLLARRQATLEKLKTINDRIVDEETVKDRGLQRRGTSPQPTKSPAFSLFPPPQGRPHGPGTPRSRSYTSPALLPSPSRTNPEPERPAMPEPAPRRERKTVTIVSPRTMDERNRAAQVEKLREQQVQMQKAQQAQQAQYIFGPEESALILDSPQSIPDIENEEIPNGPLPPKPRVEEPEWQMVSPPAVTSASSEASSTITKRTASSASSSASSVQTVQTQITRPSLDVDEDDAALKAAVEISIARQISISRQQRNLLRTTTTTAAAAGAARAMRSASVKMAMNPLAGNPVVGRVAETKLAMPRLVDSQFLQHRKSERVVLEAI</sequence>
<keyword evidence="3" id="KW-1185">Reference proteome</keyword>
<protein>
    <submittedName>
        <fullName evidence="2">Uncharacterized protein</fullName>
    </submittedName>
</protein>
<feature type="compositionally biased region" description="Basic residues" evidence="1">
    <location>
        <begin position="1"/>
        <end position="10"/>
    </location>
</feature>
<feature type="region of interest" description="Disordered" evidence="1">
    <location>
        <begin position="80"/>
        <end position="101"/>
    </location>
</feature>
<dbReference type="Proteomes" id="UP001275084">
    <property type="component" value="Unassembled WGS sequence"/>
</dbReference>
<feature type="region of interest" description="Disordered" evidence="1">
    <location>
        <begin position="438"/>
        <end position="514"/>
    </location>
</feature>
<feature type="compositionally biased region" description="Polar residues" evidence="1">
    <location>
        <begin position="448"/>
        <end position="458"/>
    </location>
</feature>
<evidence type="ECO:0000313" key="2">
    <source>
        <dbReference type="EMBL" id="KAK3352990.1"/>
    </source>
</evidence>
<feature type="compositionally biased region" description="Low complexity" evidence="1">
    <location>
        <begin position="596"/>
        <end position="636"/>
    </location>
</feature>
<dbReference type="AlphaFoldDB" id="A0AAJ0ME03"/>
<feature type="compositionally biased region" description="Polar residues" evidence="1">
    <location>
        <begin position="214"/>
        <end position="230"/>
    </location>
</feature>
<organism evidence="2 3">
    <name type="scientific">Lasiosphaeria hispida</name>
    <dbReference type="NCBI Taxonomy" id="260671"/>
    <lineage>
        <taxon>Eukaryota</taxon>
        <taxon>Fungi</taxon>
        <taxon>Dikarya</taxon>
        <taxon>Ascomycota</taxon>
        <taxon>Pezizomycotina</taxon>
        <taxon>Sordariomycetes</taxon>
        <taxon>Sordariomycetidae</taxon>
        <taxon>Sordariales</taxon>
        <taxon>Lasiosphaeriaceae</taxon>
        <taxon>Lasiosphaeria</taxon>
    </lineage>
</organism>
<proteinExistence type="predicted"/>
<feature type="compositionally biased region" description="Basic and acidic residues" evidence="1">
    <location>
        <begin position="328"/>
        <end position="349"/>
    </location>
</feature>
<gene>
    <name evidence="2" type="ORF">B0T25DRAFT_198221</name>
</gene>
<feature type="region of interest" description="Disordered" evidence="1">
    <location>
        <begin position="570"/>
        <end position="638"/>
    </location>
</feature>
<name>A0AAJ0ME03_9PEZI</name>
<accession>A0AAJ0ME03</accession>
<evidence type="ECO:0000256" key="1">
    <source>
        <dbReference type="SAM" id="MobiDB-lite"/>
    </source>
</evidence>
<dbReference type="EMBL" id="JAUIQD010000004">
    <property type="protein sequence ID" value="KAK3352990.1"/>
    <property type="molecule type" value="Genomic_DNA"/>
</dbReference>
<reference evidence="2" key="1">
    <citation type="journal article" date="2023" name="Mol. Phylogenet. Evol.">
        <title>Genome-scale phylogeny and comparative genomics of the fungal order Sordariales.</title>
        <authorList>
            <person name="Hensen N."/>
            <person name="Bonometti L."/>
            <person name="Westerberg I."/>
            <person name="Brannstrom I.O."/>
            <person name="Guillou S."/>
            <person name="Cros-Aarteil S."/>
            <person name="Calhoun S."/>
            <person name="Haridas S."/>
            <person name="Kuo A."/>
            <person name="Mondo S."/>
            <person name="Pangilinan J."/>
            <person name="Riley R."/>
            <person name="LaButti K."/>
            <person name="Andreopoulos B."/>
            <person name="Lipzen A."/>
            <person name="Chen C."/>
            <person name="Yan M."/>
            <person name="Daum C."/>
            <person name="Ng V."/>
            <person name="Clum A."/>
            <person name="Steindorff A."/>
            <person name="Ohm R.A."/>
            <person name="Martin F."/>
            <person name="Silar P."/>
            <person name="Natvig D.O."/>
            <person name="Lalanne C."/>
            <person name="Gautier V."/>
            <person name="Ament-Velasquez S.L."/>
            <person name="Kruys A."/>
            <person name="Hutchinson M.I."/>
            <person name="Powell A.J."/>
            <person name="Barry K."/>
            <person name="Miller A.N."/>
            <person name="Grigoriev I.V."/>
            <person name="Debuchy R."/>
            <person name="Gladieux P."/>
            <person name="Hiltunen Thoren M."/>
            <person name="Johannesson H."/>
        </authorList>
    </citation>
    <scope>NUCLEOTIDE SEQUENCE</scope>
    <source>
        <strain evidence="2">CBS 955.72</strain>
    </source>
</reference>
<reference evidence="2" key="2">
    <citation type="submission" date="2023-06" db="EMBL/GenBank/DDBJ databases">
        <authorList>
            <consortium name="Lawrence Berkeley National Laboratory"/>
            <person name="Haridas S."/>
            <person name="Hensen N."/>
            <person name="Bonometti L."/>
            <person name="Westerberg I."/>
            <person name="Brannstrom I.O."/>
            <person name="Guillou S."/>
            <person name="Cros-Aarteil S."/>
            <person name="Calhoun S."/>
            <person name="Kuo A."/>
            <person name="Mondo S."/>
            <person name="Pangilinan J."/>
            <person name="Riley R."/>
            <person name="Labutti K."/>
            <person name="Andreopoulos B."/>
            <person name="Lipzen A."/>
            <person name="Chen C."/>
            <person name="Yanf M."/>
            <person name="Daum C."/>
            <person name="Ng V."/>
            <person name="Clum A."/>
            <person name="Steindorff A."/>
            <person name="Ohm R."/>
            <person name="Martin F."/>
            <person name="Silar P."/>
            <person name="Natvig D."/>
            <person name="Lalanne C."/>
            <person name="Gautier V."/>
            <person name="Ament-Velasquez S.L."/>
            <person name="Kruys A."/>
            <person name="Hutchinson M.I."/>
            <person name="Powell A.J."/>
            <person name="Barry K."/>
            <person name="Miller A.N."/>
            <person name="Grigoriev I.V."/>
            <person name="Debuchy R."/>
            <person name="Gladieux P."/>
            <person name="Thoren M.H."/>
            <person name="Johannesson H."/>
        </authorList>
    </citation>
    <scope>NUCLEOTIDE SEQUENCE</scope>
    <source>
        <strain evidence="2">CBS 955.72</strain>
    </source>
</reference>
<feature type="region of interest" description="Disordered" evidence="1">
    <location>
        <begin position="1"/>
        <end position="65"/>
    </location>
</feature>
<comment type="caution">
    <text evidence="2">The sequence shown here is derived from an EMBL/GenBank/DDBJ whole genome shotgun (WGS) entry which is preliminary data.</text>
</comment>
<feature type="region of interest" description="Disordered" evidence="1">
    <location>
        <begin position="212"/>
        <end position="366"/>
    </location>
</feature>
<evidence type="ECO:0000313" key="3">
    <source>
        <dbReference type="Proteomes" id="UP001275084"/>
    </source>
</evidence>
<feature type="compositionally biased region" description="Pro residues" evidence="1">
    <location>
        <begin position="86"/>
        <end position="95"/>
    </location>
</feature>